<dbReference type="InterPro" id="IPR001932">
    <property type="entry name" value="PPM-type_phosphatase-like_dom"/>
</dbReference>
<dbReference type="SUPFAM" id="SSF81606">
    <property type="entry name" value="PP2C-like"/>
    <property type="match status" value="1"/>
</dbReference>
<organism evidence="2 3">
    <name type="scientific">Pisolithus tinctorius Marx 270</name>
    <dbReference type="NCBI Taxonomy" id="870435"/>
    <lineage>
        <taxon>Eukaryota</taxon>
        <taxon>Fungi</taxon>
        <taxon>Dikarya</taxon>
        <taxon>Basidiomycota</taxon>
        <taxon>Agaricomycotina</taxon>
        <taxon>Agaricomycetes</taxon>
        <taxon>Agaricomycetidae</taxon>
        <taxon>Boletales</taxon>
        <taxon>Sclerodermatineae</taxon>
        <taxon>Pisolithaceae</taxon>
        <taxon>Pisolithus</taxon>
    </lineage>
</organism>
<dbReference type="InterPro" id="IPR036457">
    <property type="entry name" value="PPM-type-like_dom_sf"/>
</dbReference>
<proteinExistence type="predicted"/>
<dbReference type="Pfam" id="PF00481">
    <property type="entry name" value="PP2C"/>
    <property type="match status" value="1"/>
</dbReference>
<reference evidence="3" key="2">
    <citation type="submission" date="2015-01" db="EMBL/GenBank/DDBJ databases">
        <title>Evolutionary Origins and Diversification of the Mycorrhizal Mutualists.</title>
        <authorList>
            <consortium name="DOE Joint Genome Institute"/>
            <consortium name="Mycorrhizal Genomics Consortium"/>
            <person name="Kohler A."/>
            <person name="Kuo A."/>
            <person name="Nagy L.G."/>
            <person name="Floudas D."/>
            <person name="Copeland A."/>
            <person name="Barry K.W."/>
            <person name="Cichocki N."/>
            <person name="Veneault-Fourrey C."/>
            <person name="LaButti K."/>
            <person name="Lindquist E.A."/>
            <person name="Lipzen A."/>
            <person name="Lundell T."/>
            <person name="Morin E."/>
            <person name="Murat C."/>
            <person name="Riley R."/>
            <person name="Ohm R."/>
            <person name="Sun H."/>
            <person name="Tunlid A."/>
            <person name="Henrissat B."/>
            <person name="Grigoriev I.V."/>
            <person name="Hibbett D.S."/>
            <person name="Martin F."/>
        </authorList>
    </citation>
    <scope>NUCLEOTIDE SEQUENCE [LARGE SCALE GENOMIC DNA]</scope>
    <source>
        <strain evidence="3">Marx 270</strain>
    </source>
</reference>
<evidence type="ECO:0000313" key="2">
    <source>
        <dbReference type="EMBL" id="KIO00133.1"/>
    </source>
</evidence>
<dbReference type="PANTHER" id="PTHR13832:SF792">
    <property type="entry name" value="GM14286P"/>
    <property type="match status" value="1"/>
</dbReference>
<dbReference type="CDD" id="cd00143">
    <property type="entry name" value="PP2Cc"/>
    <property type="match status" value="1"/>
</dbReference>
<gene>
    <name evidence="2" type="ORF">M404DRAFT_10252</name>
</gene>
<reference evidence="2 3" key="1">
    <citation type="submission" date="2014-04" db="EMBL/GenBank/DDBJ databases">
        <authorList>
            <consortium name="DOE Joint Genome Institute"/>
            <person name="Kuo A."/>
            <person name="Kohler A."/>
            <person name="Costa M.D."/>
            <person name="Nagy L.G."/>
            <person name="Floudas D."/>
            <person name="Copeland A."/>
            <person name="Barry K.W."/>
            <person name="Cichocki N."/>
            <person name="Veneault-Fourrey C."/>
            <person name="LaButti K."/>
            <person name="Lindquist E.A."/>
            <person name="Lipzen A."/>
            <person name="Lundell T."/>
            <person name="Morin E."/>
            <person name="Murat C."/>
            <person name="Sun H."/>
            <person name="Tunlid A."/>
            <person name="Henrissat B."/>
            <person name="Grigoriev I.V."/>
            <person name="Hibbett D.S."/>
            <person name="Martin F."/>
            <person name="Nordberg H.P."/>
            <person name="Cantor M.N."/>
            <person name="Hua S.X."/>
        </authorList>
    </citation>
    <scope>NUCLEOTIDE SEQUENCE [LARGE SCALE GENOMIC DNA]</scope>
    <source>
        <strain evidence="2 3">Marx 270</strain>
    </source>
</reference>
<dbReference type="STRING" id="870435.A0A0C3IT91"/>
<dbReference type="PROSITE" id="PS51746">
    <property type="entry name" value="PPM_2"/>
    <property type="match status" value="1"/>
</dbReference>
<dbReference type="OrthoDB" id="420076at2759"/>
<sequence length="444" mass="49137">MLAGSGGSAQQQEAQPPSVAWYDEIPGSICGPEDGPWPRAFTNLTTSEAWNKLSLASDPQSLAYGTGEKWRADALNFQPFSGAKSQDRYAMQQLHVGGRIWTLTAVFDGALFNEFNLPGHLGDATVQHAAHHVPIIVREFLEDLDKKHGGRIVPPPLIADVFSSAIRAFDDAIANDVLELFPGGLHAAIGMPDQQIHTILNDQLVGGENFKRARLCMYGTTALVALVDPDHTNLWLANLGDCQGVMVSETSPQVWSYEVLTRVHNGQNKREVERVRREHPGESECIVDDRVLGAIAPFRCLGDTPFKQPPEFTRRILYNLFPGNRDISLWEEFLVRNKTPPYISAVPEVTHFPLDRSQGPLRRYLILCSDGFTDVCGQHQRSVIDRWLRNMPVAGGRSATIPPNRALQLLWQGLGGESVSVSRALTLDLDIPWLDDISIVVQSL</sequence>
<keyword evidence="3" id="KW-1185">Reference proteome</keyword>
<dbReference type="InterPro" id="IPR015655">
    <property type="entry name" value="PP2C"/>
</dbReference>
<protein>
    <recommendedName>
        <fullName evidence="1">PPM-type phosphatase domain-containing protein</fullName>
    </recommendedName>
</protein>
<dbReference type="SMART" id="SM00332">
    <property type="entry name" value="PP2Cc"/>
    <property type="match status" value="1"/>
</dbReference>
<evidence type="ECO:0000259" key="1">
    <source>
        <dbReference type="PROSITE" id="PS51746"/>
    </source>
</evidence>
<dbReference type="GO" id="GO:0004722">
    <property type="term" value="F:protein serine/threonine phosphatase activity"/>
    <property type="evidence" value="ECO:0007669"/>
    <property type="project" value="InterPro"/>
</dbReference>
<dbReference type="HOGENOM" id="CLU_020130_0_0_1"/>
<dbReference type="EMBL" id="KN831998">
    <property type="protein sequence ID" value="KIO00133.1"/>
    <property type="molecule type" value="Genomic_DNA"/>
</dbReference>
<dbReference type="Proteomes" id="UP000054217">
    <property type="component" value="Unassembled WGS sequence"/>
</dbReference>
<name>A0A0C3IT91_PISTI</name>
<dbReference type="InParanoid" id="A0A0C3IT91"/>
<dbReference type="PANTHER" id="PTHR13832">
    <property type="entry name" value="PROTEIN PHOSPHATASE 2C"/>
    <property type="match status" value="1"/>
</dbReference>
<dbReference type="AlphaFoldDB" id="A0A0C3IT91"/>
<evidence type="ECO:0000313" key="3">
    <source>
        <dbReference type="Proteomes" id="UP000054217"/>
    </source>
</evidence>
<feature type="domain" description="PPM-type phosphatase" evidence="1">
    <location>
        <begin position="127"/>
        <end position="444"/>
    </location>
</feature>
<dbReference type="Gene3D" id="3.60.40.10">
    <property type="entry name" value="PPM-type phosphatase domain"/>
    <property type="match status" value="1"/>
</dbReference>
<accession>A0A0C3IT91</accession>